<dbReference type="PROSITE" id="PS01078">
    <property type="entry name" value="MOCF_BIOSYNTHESIS_1"/>
    <property type="match status" value="1"/>
</dbReference>
<dbReference type="SUPFAM" id="SSF54690">
    <property type="entry name" value="Molybdopterin synthase subunit MoaE"/>
    <property type="match status" value="1"/>
</dbReference>
<dbReference type="CDD" id="cd00886">
    <property type="entry name" value="MogA_MoaB"/>
    <property type="match status" value="1"/>
</dbReference>
<evidence type="ECO:0000313" key="6">
    <source>
        <dbReference type="Proteomes" id="UP001205185"/>
    </source>
</evidence>
<feature type="compositionally biased region" description="Basic and acidic residues" evidence="3">
    <location>
        <begin position="153"/>
        <end position="167"/>
    </location>
</feature>
<keyword evidence="6" id="KW-1185">Reference proteome</keyword>
<dbReference type="Pfam" id="PF00994">
    <property type="entry name" value="MoCF_biosynth"/>
    <property type="match status" value="1"/>
</dbReference>
<gene>
    <name evidence="5" type="ORF">LV75_004355</name>
</gene>
<dbReference type="InterPro" id="IPR001453">
    <property type="entry name" value="MoaB/Mog_dom"/>
</dbReference>
<feature type="domain" description="MoaB/Mog" evidence="4">
    <location>
        <begin position="7"/>
        <end position="149"/>
    </location>
</feature>
<dbReference type="InterPro" id="IPR008284">
    <property type="entry name" value="MoCF_biosynth_CS"/>
</dbReference>
<comment type="caution">
    <text evidence="5">The sequence shown here is derived from an EMBL/GenBank/DDBJ whole genome shotgun (WGS) entry which is preliminary data.</text>
</comment>
<organism evidence="5 6">
    <name type="scientific">Actinokineospora diospyrosa</name>
    <dbReference type="NCBI Taxonomy" id="103728"/>
    <lineage>
        <taxon>Bacteria</taxon>
        <taxon>Bacillati</taxon>
        <taxon>Actinomycetota</taxon>
        <taxon>Actinomycetes</taxon>
        <taxon>Pseudonocardiales</taxon>
        <taxon>Pseudonocardiaceae</taxon>
        <taxon>Actinokineospora</taxon>
    </lineage>
</organism>
<dbReference type="Pfam" id="PF02391">
    <property type="entry name" value="MoaE"/>
    <property type="match status" value="1"/>
</dbReference>
<proteinExistence type="predicted"/>
<accession>A0ABT1IGS7</accession>
<reference evidence="5 6" key="1">
    <citation type="submission" date="2022-06" db="EMBL/GenBank/DDBJ databases">
        <title>Genomic Encyclopedia of Archaeal and Bacterial Type Strains, Phase II (KMG-II): from individual species to whole genera.</title>
        <authorList>
            <person name="Goeker M."/>
        </authorList>
    </citation>
    <scope>NUCLEOTIDE SEQUENCE [LARGE SCALE GENOMIC DNA]</scope>
    <source>
        <strain evidence="5 6">DSM 44255</strain>
    </source>
</reference>
<dbReference type="Gene3D" id="3.40.980.10">
    <property type="entry name" value="MoaB/Mog-like domain"/>
    <property type="match status" value="1"/>
</dbReference>
<dbReference type="InterPro" id="IPR003448">
    <property type="entry name" value="Mopterin_biosynth_MoaE"/>
</dbReference>
<evidence type="ECO:0000256" key="3">
    <source>
        <dbReference type="SAM" id="MobiDB-lite"/>
    </source>
</evidence>
<dbReference type="RefSeq" id="WP_253888799.1">
    <property type="nucleotide sequence ID" value="NZ_BAAAVB010000003.1"/>
</dbReference>
<name>A0ABT1IGS7_9PSEU</name>
<dbReference type="CDD" id="cd00756">
    <property type="entry name" value="MoaE"/>
    <property type="match status" value="1"/>
</dbReference>
<comment type="pathway">
    <text evidence="1">Cofactor biosynthesis; molybdopterin biosynthesis.</text>
</comment>
<feature type="compositionally biased region" description="Basic and acidic residues" evidence="3">
    <location>
        <begin position="175"/>
        <end position="191"/>
    </location>
</feature>
<feature type="region of interest" description="Disordered" evidence="3">
    <location>
        <begin position="153"/>
        <end position="191"/>
    </location>
</feature>
<protein>
    <submittedName>
        <fullName evidence="5">Molybdenum cofactor synthesis domain-containing protein</fullName>
    </submittedName>
</protein>
<dbReference type="InterPro" id="IPR036563">
    <property type="entry name" value="MoaE_sf"/>
</dbReference>
<sequence length="331" mass="34993">MTDRTARVITASNRASAGVYEDRTGPVIATWLRGRGYQTPDPVVVPDGLPVEQALRAAVAEAVDVVITTGGTGINPTDRTPEATRAVLDHEIPGLADAIRAAGLPKVPTAVLSRGVAGVAQRTLIVNLPGSTGGVRDGLAVLEPVLDHAVDQLHGGDHHRQPDHQHQPDQPGHQHQPDERHQQDEQARPDPRANVLRADISEAEISVDEHADLVAHNAAGAVVSFGGVVRDHDGGRGVHSLAYEGHPSAKEIIAEIAAEVARADGVRAVAVTHRVGELGIGAVALACAVAAEHRVQAFSACARLVDEVKARLPIWKHQRFTDGTDEWVNCP</sequence>
<dbReference type="InterPro" id="IPR051920">
    <property type="entry name" value="MPT_Adenylyltrnsfr/MoaC-Rel"/>
</dbReference>
<keyword evidence="2" id="KW-0501">Molybdenum cofactor biosynthesis</keyword>
<dbReference type="SMART" id="SM00852">
    <property type="entry name" value="MoCF_biosynth"/>
    <property type="match status" value="1"/>
</dbReference>
<dbReference type="Proteomes" id="UP001205185">
    <property type="component" value="Unassembled WGS sequence"/>
</dbReference>
<dbReference type="NCBIfam" id="TIGR00177">
    <property type="entry name" value="molyb_syn"/>
    <property type="match status" value="1"/>
</dbReference>
<evidence type="ECO:0000259" key="4">
    <source>
        <dbReference type="SMART" id="SM00852"/>
    </source>
</evidence>
<dbReference type="Gene3D" id="3.90.1170.40">
    <property type="entry name" value="Molybdopterin biosynthesis MoaE subunit"/>
    <property type="match status" value="1"/>
</dbReference>
<evidence type="ECO:0000256" key="1">
    <source>
        <dbReference type="ARBA" id="ARBA00005046"/>
    </source>
</evidence>
<dbReference type="EMBL" id="JAMTCO010000010">
    <property type="protein sequence ID" value="MCP2271841.1"/>
    <property type="molecule type" value="Genomic_DNA"/>
</dbReference>
<evidence type="ECO:0000313" key="5">
    <source>
        <dbReference type="EMBL" id="MCP2271841.1"/>
    </source>
</evidence>
<dbReference type="PANTHER" id="PTHR43764:SF1">
    <property type="entry name" value="MOLYBDOPTERIN MOLYBDOTRANSFERASE"/>
    <property type="match status" value="1"/>
</dbReference>
<dbReference type="SUPFAM" id="SSF53218">
    <property type="entry name" value="Molybdenum cofactor biosynthesis proteins"/>
    <property type="match status" value="1"/>
</dbReference>
<dbReference type="PANTHER" id="PTHR43764">
    <property type="entry name" value="MOLYBDENUM COFACTOR BIOSYNTHESIS"/>
    <property type="match status" value="1"/>
</dbReference>
<dbReference type="InterPro" id="IPR036425">
    <property type="entry name" value="MoaB/Mog-like_dom_sf"/>
</dbReference>
<evidence type="ECO:0000256" key="2">
    <source>
        <dbReference type="ARBA" id="ARBA00023150"/>
    </source>
</evidence>